<evidence type="ECO:0000256" key="3">
    <source>
        <dbReference type="ARBA" id="ARBA00023027"/>
    </source>
</evidence>
<protein>
    <submittedName>
        <fullName evidence="4">Putative oxidoreductase</fullName>
    </submittedName>
</protein>
<proteinExistence type="inferred from homology"/>
<dbReference type="PANTHER" id="PTHR42760:SF133">
    <property type="entry name" value="3-OXOACYL-[ACYL-CARRIER-PROTEIN] REDUCTASE"/>
    <property type="match status" value="1"/>
</dbReference>
<dbReference type="Pfam" id="PF13561">
    <property type="entry name" value="adh_short_C2"/>
    <property type="match status" value="1"/>
</dbReference>
<evidence type="ECO:0000256" key="2">
    <source>
        <dbReference type="ARBA" id="ARBA00023002"/>
    </source>
</evidence>
<comment type="caution">
    <text evidence="4">The sequence shown here is derived from an EMBL/GenBank/DDBJ whole genome shotgun (WGS) entry which is preliminary data.</text>
</comment>
<dbReference type="PANTHER" id="PTHR42760">
    <property type="entry name" value="SHORT-CHAIN DEHYDROGENASES/REDUCTASES FAMILY MEMBER"/>
    <property type="match status" value="1"/>
</dbReference>
<comment type="similarity">
    <text evidence="1">Belongs to the short-chain dehydrogenases/reductases (SDR) family.</text>
</comment>
<dbReference type="PRINTS" id="PR00081">
    <property type="entry name" value="GDHRDH"/>
</dbReference>
<evidence type="ECO:0000256" key="1">
    <source>
        <dbReference type="ARBA" id="ARBA00006484"/>
    </source>
</evidence>
<reference evidence="4 5" key="1">
    <citation type="submission" date="2011-11" db="EMBL/GenBank/DDBJ databases">
        <title>Whole genome shotgun sequence of Gordonia amarae NBRC 15530.</title>
        <authorList>
            <person name="Takarada H."/>
            <person name="Hosoyama A."/>
            <person name="Tsuchikane K."/>
            <person name="Katsumata H."/>
            <person name="Yamazaki S."/>
            <person name="Fujita N."/>
        </authorList>
    </citation>
    <scope>NUCLEOTIDE SEQUENCE [LARGE SCALE GENOMIC DNA]</scope>
    <source>
        <strain evidence="4 5">NBRC 15530</strain>
    </source>
</reference>
<dbReference type="EMBL" id="BAED01000022">
    <property type="protein sequence ID" value="GAB04839.1"/>
    <property type="molecule type" value="Genomic_DNA"/>
</dbReference>
<keyword evidence="5" id="KW-1185">Reference proteome</keyword>
<evidence type="ECO:0000313" key="5">
    <source>
        <dbReference type="Proteomes" id="UP000006023"/>
    </source>
</evidence>
<dbReference type="InterPro" id="IPR002347">
    <property type="entry name" value="SDR_fam"/>
</dbReference>
<dbReference type="Gene3D" id="3.40.50.720">
    <property type="entry name" value="NAD(P)-binding Rossmann-like Domain"/>
    <property type="match status" value="1"/>
</dbReference>
<keyword evidence="3" id="KW-0520">NAD</keyword>
<dbReference type="InterPro" id="IPR036291">
    <property type="entry name" value="NAD(P)-bd_dom_sf"/>
</dbReference>
<keyword evidence="2" id="KW-0560">Oxidoreductase</keyword>
<dbReference type="eggNOG" id="COG1028">
    <property type="taxonomic scope" value="Bacteria"/>
</dbReference>
<name>G7GML4_9ACTN</name>
<dbReference type="STRING" id="1075090.GOAMR_22_00380"/>
<dbReference type="GO" id="GO:0016616">
    <property type="term" value="F:oxidoreductase activity, acting on the CH-OH group of donors, NAD or NADP as acceptor"/>
    <property type="evidence" value="ECO:0007669"/>
    <property type="project" value="TreeGrafter"/>
</dbReference>
<dbReference type="SUPFAM" id="SSF51735">
    <property type="entry name" value="NAD(P)-binding Rossmann-fold domains"/>
    <property type="match status" value="1"/>
</dbReference>
<organism evidence="4 5">
    <name type="scientific">Gordonia amarae NBRC 15530</name>
    <dbReference type="NCBI Taxonomy" id="1075090"/>
    <lineage>
        <taxon>Bacteria</taxon>
        <taxon>Bacillati</taxon>
        <taxon>Actinomycetota</taxon>
        <taxon>Actinomycetes</taxon>
        <taxon>Mycobacteriales</taxon>
        <taxon>Gordoniaceae</taxon>
        <taxon>Gordonia</taxon>
    </lineage>
</organism>
<dbReference type="Proteomes" id="UP000006023">
    <property type="component" value="Unassembled WGS sequence"/>
</dbReference>
<gene>
    <name evidence="4" type="ORF">GOAMR_22_00380</name>
</gene>
<dbReference type="InterPro" id="IPR023985">
    <property type="entry name" value="SDR_subfam_1"/>
</dbReference>
<accession>G7GML4</accession>
<evidence type="ECO:0000313" key="4">
    <source>
        <dbReference type="EMBL" id="GAB04839.1"/>
    </source>
</evidence>
<dbReference type="AlphaFoldDB" id="G7GML4"/>
<sequence length="294" mass="31090">MSNLQEWWTMGKLDGKVAVITGAARGQGRSHAVTLAAEGADIIALDLCADIATNEYPLATEADLDETLLLVEKEGRRCVAEVADVRSADALRAAIDRGVAELGGLHIVVANAGICPLGEVGGQGFIDAVDVDLAGVLNTVSASYRHLSEGASIIATGSVAGLMKGSGTDILGPGGFGYSHSKRALANYIHDLAQVAARESIRANCVHPTNCNTDMLHSLPMYRVFRPDLETPGREDTYEAFKTGQEMPVPWVEPADISAMVLFLASDDSRYVTGMQMKVDAGAALKNTNAYSLR</sequence>
<dbReference type="FunFam" id="3.40.50.720:FF:000084">
    <property type="entry name" value="Short-chain dehydrogenase reductase"/>
    <property type="match status" value="1"/>
</dbReference>
<dbReference type="NCBIfam" id="TIGR03971">
    <property type="entry name" value="SDR_subfam_1"/>
    <property type="match status" value="1"/>
</dbReference>
<dbReference type="CDD" id="cd05233">
    <property type="entry name" value="SDR_c"/>
    <property type="match status" value="1"/>
</dbReference>